<evidence type="ECO:0000256" key="10">
    <source>
        <dbReference type="RuleBase" id="RU366015"/>
    </source>
</evidence>
<name>A0A0L9VRH5_PHAAN</name>
<dbReference type="InterPro" id="IPR006045">
    <property type="entry name" value="Cupin_1"/>
</dbReference>
<comment type="subcellular location">
    <subcellularLocation>
        <location evidence="1 10">Secreted</location>
        <location evidence="1 10">Extracellular space</location>
        <location evidence="1 10">Apoplast</location>
    </subcellularLocation>
</comment>
<dbReference type="Gramene" id="KOM57364">
    <property type="protein sequence ID" value="KOM57364"/>
    <property type="gene ID" value="LR48_Vigan11g039700"/>
</dbReference>
<keyword evidence="4 10" id="KW-0964">Secreted</keyword>
<evidence type="ECO:0000256" key="6">
    <source>
        <dbReference type="ARBA" id="ARBA00023180"/>
    </source>
</evidence>
<feature type="binding site" evidence="9">
    <location>
        <position position="55"/>
    </location>
    <ligand>
        <name>Mn(2+)</name>
        <dbReference type="ChEBI" id="CHEBI:29035"/>
    </ligand>
</feature>
<gene>
    <name evidence="12" type="ORF">LR48_Vigan11g039700</name>
</gene>
<sequence length="192" mass="20593">MYTFLDKVVGRKGKRGALGCTFLDKATGRKGMNGLGVSTAWLAIEKGGSIPMHTHSGATELLILVEGQINAGFMIPFAFYTKALKPEDVMVFLQERRHSQVNSRSEKVIAFLAFSSANPEAQLLDLLLFGGHAKTFNYGLLVTSSLAILGGQVINSLVSSSDLLTSNPGWPCEDVQLGSSSDQLPSNSRSAR</sequence>
<keyword evidence="7 8" id="KW-0464">Manganese</keyword>
<keyword evidence="3 10" id="KW-0052">Apoplast</keyword>
<dbReference type="InterPro" id="IPR014710">
    <property type="entry name" value="RmlC-like_jellyroll"/>
</dbReference>
<evidence type="ECO:0000313" key="12">
    <source>
        <dbReference type="EMBL" id="KOM57364.1"/>
    </source>
</evidence>
<evidence type="ECO:0000259" key="11">
    <source>
        <dbReference type="SMART" id="SM00835"/>
    </source>
</evidence>
<feature type="binding site" evidence="8">
    <location>
        <position position="60"/>
    </location>
    <ligand>
        <name>oxalate</name>
        <dbReference type="ChEBI" id="CHEBI:30623"/>
    </ligand>
</feature>
<dbReference type="PANTHER" id="PTHR31238">
    <property type="entry name" value="GERMIN-LIKE PROTEIN SUBFAMILY 3 MEMBER 3"/>
    <property type="match status" value="1"/>
</dbReference>
<evidence type="ECO:0000256" key="8">
    <source>
        <dbReference type="PIRSR" id="PIRSR601929-1"/>
    </source>
</evidence>
<dbReference type="Pfam" id="PF00190">
    <property type="entry name" value="Cupin_1"/>
    <property type="match status" value="1"/>
</dbReference>
<evidence type="ECO:0000313" key="13">
    <source>
        <dbReference type="Proteomes" id="UP000053144"/>
    </source>
</evidence>
<feature type="binding site" evidence="8">
    <location>
        <position position="55"/>
    </location>
    <ligand>
        <name>oxalate</name>
        <dbReference type="ChEBI" id="CHEBI:30623"/>
    </ligand>
</feature>
<dbReference type="InterPro" id="IPR001929">
    <property type="entry name" value="Germin"/>
</dbReference>
<evidence type="ECO:0000256" key="9">
    <source>
        <dbReference type="PIRSR" id="PIRSR601929-2"/>
    </source>
</evidence>
<keyword evidence="5 8" id="KW-0479">Metal-binding</keyword>
<evidence type="ECO:0000256" key="4">
    <source>
        <dbReference type="ARBA" id="ARBA00022525"/>
    </source>
</evidence>
<keyword evidence="6" id="KW-0325">Glycoprotein</keyword>
<evidence type="ECO:0000256" key="2">
    <source>
        <dbReference type="ARBA" id="ARBA00007456"/>
    </source>
</evidence>
<organism evidence="12 13">
    <name type="scientific">Phaseolus angularis</name>
    <name type="common">Azuki bean</name>
    <name type="synonym">Vigna angularis</name>
    <dbReference type="NCBI Taxonomy" id="3914"/>
    <lineage>
        <taxon>Eukaryota</taxon>
        <taxon>Viridiplantae</taxon>
        <taxon>Streptophyta</taxon>
        <taxon>Embryophyta</taxon>
        <taxon>Tracheophyta</taxon>
        <taxon>Spermatophyta</taxon>
        <taxon>Magnoliopsida</taxon>
        <taxon>eudicotyledons</taxon>
        <taxon>Gunneridae</taxon>
        <taxon>Pentapetalae</taxon>
        <taxon>rosids</taxon>
        <taxon>fabids</taxon>
        <taxon>Fabales</taxon>
        <taxon>Fabaceae</taxon>
        <taxon>Papilionoideae</taxon>
        <taxon>50 kb inversion clade</taxon>
        <taxon>NPAAA clade</taxon>
        <taxon>indigoferoid/millettioid clade</taxon>
        <taxon>Phaseoleae</taxon>
        <taxon>Vigna</taxon>
    </lineage>
</organism>
<protein>
    <recommendedName>
        <fullName evidence="10">Germin-like protein</fullName>
    </recommendedName>
</protein>
<reference evidence="13" key="1">
    <citation type="journal article" date="2015" name="Proc. Natl. Acad. Sci. U.S.A.">
        <title>Genome sequencing of adzuki bean (Vigna angularis) provides insight into high starch and low fat accumulation and domestication.</title>
        <authorList>
            <person name="Yang K."/>
            <person name="Tian Z."/>
            <person name="Chen C."/>
            <person name="Luo L."/>
            <person name="Zhao B."/>
            <person name="Wang Z."/>
            <person name="Yu L."/>
            <person name="Li Y."/>
            <person name="Sun Y."/>
            <person name="Li W."/>
            <person name="Chen Y."/>
            <person name="Li Y."/>
            <person name="Zhang Y."/>
            <person name="Ai D."/>
            <person name="Zhao J."/>
            <person name="Shang C."/>
            <person name="Ma Y."/>
            <person name="Wu B."/>
            <person name="Wang M."/>
            <person name="Gao L."/>
            <person name="Sun D."/>
            <person name="Zhang P."/>
            <person name="Guo F."/>
            <person name="Wang W."/>
            <person name="Li Y."/>
            <person name="Wang J."/>
            <person name="Varshney R.K."/>
            <person name="Wang J."/>
            <person name="Ling H.Q."/>
            <person name="Wan P."/>
        </authorList>
    </citation>
    <scope>NUCLEOTIDE SEQUENCE</scope>
    <source>
        <strain evidence="13">cv. Jingnong 6</strain>
    </source>
</reference>
<proteinExistence type="inferred from homology"/>
<evidence type="ECO:0000256" key="3">
    <source>
        <dbReference type="ARBA" id="ARBA00022523"/>
    </source>
</evidence>
<comment type="similarity">
    <text evidence="2 10">Belongs to the germin family.</text>
</comment>
<dbReference type="GO" id="GO:0030145">
    <property type="term" value="F:manganese ion binding"/>
    <property type="evidence" value="ECO:0007669"/>
    <property type="project" value="UniProtKB-UniRule"/>
</dbReference>
<feature type="binding site" evidence="9">
    <location>
        <position position="98"/>
    </location>
    <ligand>
        <name>Mn(2+)</name>
        <dbReference type="ChEBI" id="CHEBI:29035"/>
    </ligand>
</feature>
<dbReference type="AlphaFoldDB" id="A0A0L9VRH5"/>
<dbReference type="SUPFAM" id="SSF51182">
    <property type="entry name" value="RmlC-like cupins"/>
    <property type="match status" value="1"/>
</dbReference>
<dbReference type="Gene3D" id="2.60.120.10">
    <property type="entry name" value="Jelly Rolls"/>
    <property type="match status" value="1"/>
</dbReference>
<feature type="binding site" evidence="9">
    <location>
        <position position="60"/>
    </location>
    <ligand>
        <name>Mn(2+)</name>
        <dbReference type="ChEBI" id="CHEBI:29035"/>
    </ligand>
</feature>
<evidence type="ECO:0000256" key="7">
    <source>
        <dbReference type="ARBA" id="ARBA00023211"/>
    </source>
</evidence>
<feature type="binding site" evidence="9">
    <location>
        <position position="53"/>
    </location>
    <ligand>
        <name>Mn(2+)</name>
        <dbReference type="ChEBI" id="CHEBI:29035"/>
    </ligand>
</feature>
<accession>A0A0L9VRH5</accession>
<evidence type="ECO:0000256" key="5">
    <source>
        <dbReference type="ARBA" id="ARBA00022723"/>
    </source>
</evidence>
<feature type="domain" description="Cupin type-1" evidence="11">
    <location>
        <begin position="21"/>
        <end position="144"/>
    </location>
</feature>
<dbReference type="InterPro" id="IPR011051">
    <property type="entry name" value="RmlC_Cupin_sf"/>
</dbReference>
<dbReference type="GO" id="GO:0048046">
    <property type="term" value="C:apoplast"/>
    <property type="evidence" value="ECO:0007669"/>
    <property type="project" value="UniProtKB-SubCell"/>
</dbReference>
<dbReference type="EMBL" id="CM003381">
    <property type="protein sequence ID" value="KOM57364.1"/>
    <property type="molecule type" value="Genomic_DNA"/>
</dbReference>
<dbReference type="PRINTS" id="PR00325">
    <property type="entry name" value="GERMIN"/>
</dbReference>
<evidence type="ECO:0000256" key="1">
    <source>
        <dbReference type="ARBA" id="ARBA00004271"/>
    </source>
</evidence>
<dbReference type="Proteomes" id="UP000053144">
    <property type="component" value="Chromosome 11"/>
</dbReference>
<dbReference type="SMART" id="SM00835">
    <property type="entry name" value="Cupin_1"/>
    <property type="match status" value="1"/>
</dbReference>